<dbReference type="PANTHER" id="PTHR46986:SF1">
    <property type="entry name" value="ENDORIBONUCLEASE YBEY, CHLOROPLASTIC"/>
    <property type="match status" value="1"/>
</dbReference>
<dbReference type="PROSITE" id="PS01306">
    <property type="entry name" value="UPF0054"/>
    <property type="match status" value="1"/>
</dbReference>
<comment type="caution">
    <text evidence="9">The sequence shown here is derived from an EMBL/GenBank/DDBJ whole genome shotgun (WGS) entry which is preliminary data.</text>
</comment>
<dbReference type="Gene3D" id="3.40.390.30">
    <property type="entry name" value="Metalloproteases ('zincins'), catalytic domain"/>
    <property type="match status" value="1"/>
</dbReference>
<dbReference type="InterPro" id="IPR023091">
    <property type="entry name" value="MetalPrtase_cat_dom_sf_prd"/>
</dbReference>
<feature type="binding site" evidence="8">
    <location>
        <position position="120"/>
    </location>
    <ligand>
        <name>Zn(2+)</name>
        <dbReference type="ChEBI" id="CHEBI:29105"/>
        <note>catalytic</note>
    </ligand>
</feature>
<evidence type="ECO:0000256" key="1">
    <source>
        <dbReference type="ARBA" id="ARBA00010875"/>
    </source>
</evidence>
<accession>A0ABT1UMS2</accession>
<evidence type="ECO:0000256" key="8">
    <source>
        <dbReference type="HAMAP-Rule" id="MF_00009"/>
    </source>
</evidence>
<keyword evidence="10" id="KW-1185">Reference proteome</keyword>
<protein>
    <recommendedName>
        <fullName evidence="8">Endoribonuclease YbeY</fullName>
        <ecNumber evidence="8">3.1.-.-</ecNumber>
    </recommendedName>
</protein>
<evidence type="ECO:0000256" key="4">
    <source>
        <dbReference type="ARBA" id="ARBA00022723"/>
    </source>
</evidence>
<dbReference type="Proteomes" id="UP001524569">
    <property type="component" value="Unassembled WGS sequence"/>
</dbReference>
<sequence length="152" mass="16977">MNYIDLQIATESLHPDAAQFQIWVDAALSGFQQDSEITIRLVDTEESAELNGQYRHKSGPTNILSFPFEAPPGVELDLLGDLVICAPVIAREAAEQGKLPDHHWAHITVHGVLHLLGYDHIEEQDAEQMEALEIDILSRLNIANPYLEDSKQ</sequence>
<dbReference type="PANTHER" id="PTHR46986">
    <property type="entry name" value="ENDORIBONUCLEASE YBEY, CHLOROPLASTIC"/>
    <property type="match status" value="1"/>
</dbReference>
<organism evidence="9 10">
    <name type="scientific">Methylomonas aurea</name>
    <dbReference type="NCBI Taxonomy" id="2952224"/>
    <lineage>
        <taxon>Bacteria</taxon>
        <taxon>Pseudomonadati</taxon>
        <taxon>Pseudomonadota</taxon>
        <taxon>Gammaproteobacteria</taxon>
        <taxon>Methylococcales</taxon>
        <taxon>Methylococcaceae</taxon>
        <taxon>Methylomonas</taxon>
    </lineage>
</organism>
<dbReference type="NCBIfam" id="TIGR00043">
    <property type="entry name" value="rRNA maturation RNase YbeY"/>
    <property type="match status" value="1"/>
</dbReference>
<keyword evidence="7 8" id="KW-0862">Zinc</keyword>
<keyword evidence="8" id="KW-0963">Cytoplasm</keyword>
<gene>
    <name evidence="8 9" type="primary">ybeY</name>
    <name evidence="9" type="ORF">NP603_18560</name>
</gene>
<keyword evidence="2 8" id="KW-0690">Ribosome biogenesis</keyword>
<evidence type="ECO:0000313" key="9">
    <source>
        <dbReference type="EMBL" id="MCQ8183123.1"/>
    </source>
</evidence>
<comment type="function">
    <text evidence="8">Single strand-specific metallo-endoribonuclease involved in late-stage 70S ribosome quality control and in maturation of the 3' terminus of the 16S rRNA.</text>
</comment>
<evidence type="ECO:0000256" key="3">
    <source>
        <dbReference type="ARBA" id="ARBA00022722"/>
    </source>
</evidence>
<feature type="binding site" evidence="8">
    <location>
        <position position="110"/>
    </location>
    <ligand>
        <name>Zn(2+)</name>
        <dbReference type="ChEBI" id="CHEBI:29105"/>
        <note>catalytic</note>
    </ligand>
</feature>
<reference evidence="9 10" key="1">
    <citation type="submission" date="2022-07" db="EMBL/GenBank/DDBJ databases">
        <title>Methylomonas rivi sp. nov., Methylomonas rosea sp. nov., Methylomonas aureus sp. nov. and Methylomonas subterranea sp. nov., four novel methanotrophs isolated from a freshwater creek and the deep terrestrial subsurface.</title>
        <authorList>
            <person name="Abin C."/>
            <person name="Sankaranarayanan K."/>
            <person name="Garner C."/>
            <person name="Sindelar R."/>
            <person name="Kotary K."/>
            <person name="Garner R."/>
            <person name="Barclay S."/>
            <person name="Lawson P."/>
            <person name="Krumholz L."/>
        </authorList>
    </citation>
    <scope>NUCLEOTIDE SEQUENCE [LARGE SCALE GENOMIC DNA]</scope>
    <source>
        <strain evidence="9 10">SURF-1</strain>
    </source>
</reference>
<evidence type="ECO:0000313" key="10">
    <source>
        <dbReference type="Proteomes" id="UP001524569"/>
    </source>
</evidence>
<dbReference type="RefSeq" id="WP_256612343.1">
    <property type="nucleotide sequence ID" value="NZ_JANIBM010000036.1"/>
</dbReference>
<comment type="cofactor">
    <cofactor evidence="8">
        <name>Zn(2+)</name>
        <dbReference type="ChEBI" id="CHEBI:29105"/>
    </cofactor>
    <text evidence="8">Binds 1 zinc ion.</text>
</comment>
<proteinExistence type="inferred from homology"/>
<evidence type="ECO:0000256" key="2">
    <source>
        <dbReference type="ARBA" id="ARBA00022517"/>
    </source>
</evidence>
<evidence type="ECO:0000256" key="6">
    <source>
        <dbReference type="ARBA" id="ARBA00022801"/>
    </source>
</evidence>
<feature type="binding site" evidence="8">
    <location>
        <position position="114"/>
    </location>
    <ligand>
        <name>Zn(2+)</name>
        <dbReference type="ChEBI" id="CHEBI:29105"/>
        <note>catalytic</note>
    </ligand>
</feature>
<keyword evidence="5 8" id="KW-0255">Endonuclease</keyword>
<dbReference type="InterPro" id="IPR020549">
    <property type="entry name" value="YbeY_CS"/>
</dbReference>
<evidence type="ECO:0000256" key="5">
    <source>
        <dbReference type="ARBA" id="ARBA00022759"/>
    </source>
</evidence>
<dbReference type="InterPro" id="IPR002036">
    <property type="entry name" value="YbeY"/>
</dbReference>
<dbReference type="EMBL" id="JANIBM010000036">
    <property type="protein sequence ID" value="MCQ8183123.1"/>
    <property type="molecule type" value="Genomic_DNA"/>
</dbReference>
<dbReference type="EC" id="3.1.-.-" evidence="8"/>
<comment type="subcellular location">
    <subcellularLocation>
        <location evidence="8">Cytoplasm</location>
    </subcellularLocation>
</comment>
<evidence type="ECO:0000256" key="7">
    <source>
        <dbReference type="ARBA" id="ARBA00022833"/>
    </source>
</evidence>
<name>A0ABT1UMS2_9GAMM</name>
<keyword evidence="8" id="KW-0698">rRNA processing</keyword>
<comment type="similarity">
    <text evidence="1 8">Belongs to the endoribonuclease YbeY family.</text>
</comment>
<keyword evidence="4 8" id="KW-0479">Metal-binding</keyword>
<keyword evidence="6 8" id="KW-0378">Hydrolase</keyword>
<keyword evidence="3 8" id="KW-0540">Nuclease</keyword>
<dbReference type="Pfam" id="PF02130">
    <property type="entry name" value="YbeY"/>
    <property type="match status" value="1"/>
</dbReference>
<dbReference type="SUPFAM" id="SSF55486">
    <property type="entry name" value="Metalloproteases ('zincins'), catalytic domain"/>
    <property type="match status" value="1"/>
</dbReference>
<dbReference type="HAMAP" id="MF_00009">
    <property type="entry name" value="Endoribonucl_YbeY"/>
    <property type="match status" value="1"/>
</dbReference>